<evidence type="ECO:0008006" key="4">
    <source>
        <dbReference type="Google" id="ProtNLM"/>
    </source>
</evidence>
<evidence type="ECO:0000313" key="2">
    <source>
        <dbReference type="EMBL" id="ADB51498.1"/>
    </source>
</evidence>
<gene>
    <name evidence="2" type="ordered locus">Cwoe_3079</name>
</gene>
<keyword evidence="1" id="KW-1133">Transmembrane helix</keyword>
<dbReference type="HOGENOM" id="CLU_2141636_0_0_11"/>
<evidence type="ECO:0000256" key="1">
    <source>
        <dbReference type="SAM" id="Phobius"/>
    </source>
</evidence>
<dbReference type="KEGG" id="cwo:Cwoe_3079"/>
<reference evidence="3" key="2">
    <citation type="submission" date="2010-01" db="EMBL/GenBank/DDBJ databases">
        <title>The complete genome of Conexibacter woesei DSM 14684.</title>
        <authorList>
            <consortium name="US DOE Joint Genome Institute (JGI-PGF)"/>
            <person name="Lucas S."/>
            <person name="Copeland A."/>
            <person name="Lapidus A."/>
            <person name="Glavina del Rio T."/>
            <person name="Dalin E."/>
            <person name="Tice H."/>
            <person name="Bruce D."/>
            <person name="Goodwin L."/>
            <person name="Pitluck S."/>
            <person name="Kyrpides N."/>
            <person name="Mavromatis K."/>
            <person name="Ivanova N."/>
            <person name="Mikhailova N."/>
            <person name="Chertkov O."/>
            <person name="Brettin T."/>
            <person name="Detter J.C."/>
            <person name="Han C."/>
            <person name="Larimer F."/>
            <person name="Land M."/>
            <person name="Hauser L."/>
            <person name="Markowitz V."/>
            <person name="Cheng J.-F."/>
            <person name="Hugenholtz P."/>
            <person name="Woyke T."/>
            <person name="Wu D."/>
            <person name="Pukall R."/>
            <person name="Steenblock K."/>
            <person name="Schneider S."/>
            <person name="Klenk H.-P."/>
            <person name="Eisen J.A."/>
        </authorList>
    </citation>
    <scope>NUCLEOTIDE SEQUENCE [LARGE SCALE GENOMIC DNA]</scope>
    <source>
        <strain evidence="3">DSM 14684 / CIP 108061 / JCM 11494 / NBRC 100937 / ID131577</strain>
    </source>
</reference>
<protein>
    <recommendedName>
        <fullName evidence="4">SPW repeat-containing protein</fullName>
    </recommendedName>
</protein>
<dbReference type="STRING" id="469383.Cwoe_3079"/>
<accession>D3FCY6</accession>
<proteinExistence type="predicted"/>
<reference evidence="2 3" key="1">
    <citation type="journal article" date="2010" name="Stand. Genomic Sci.">
        <title>Complete genome sequence of Conexibacter woesei type strain (ID131577).</title>
        <authorList>
            <person name="Pukall R."/>
            <person name="Lapidus A."/>
            <person name="Glavina Del Rio T."/>
            <person name="Copeland A."/>
            <person name="Tice H."/>
            <person name="Cheng J.-F."/>
            <person name="Lucas S."/>
            <person name="Chen F."/>
            <person name="Nolan M."/>
            <person name="Bruce D."/>
            <person name="Goodwin L."/>
            <person name="Pitluck S."/>
            <person name="Mavromatis K."/>
            <person name="Ivanova N."/>
            <person name="Ovchinnikova G."/>
            <person name="Pati A."/>
            <person name="Chen A."/>
            <person name="Palaniappan K."/>
            <person name="Land M."/>
            <person name="Hauser L."/>
            <person name="Chang Y.-J."/>
            <person name="Jeffries C.D."/>
            <person name="Chain P."/>
            <person name="Meincke L."/>
            <person name="Sims D."/>
            <person name="Brettin T."/>
            <person name="Detter J.C."/>
            <person name="Rohde M."/>
            <person name="Goeker M."/>
            <person name="Bristow J."/>
            <person name="Eisen J.A."/>
            <person name="Markowitz V."/>
            <person name="Kyrpides N.C."/>
            <person name="Klenk H.-P."/>
            <person name="Hugenholtz P."/>
        </authorList>
    </citation>
    <scope>NUCLEOTIDE SEQUENCE [LARGE SCALE GENOMIC DNA]</scope>
    <source>
        <strain evidence="3">DSM 14684 / CIP 108061 / JCM 11494 / NBRC 100937 / ID131577</strain>
    </source>
</reference>
<keyword evidence="3" id="KW-1185">Reference proteome</keyword>
<keyword evidence="1" id="KW-0472">Membrane</keyword>
<feature type="transmembrane region" description="Helical" evidence="1">
    <location>
        <begin position="66"/>
        <end position="83"/>
    </location>
</feature>
<sequence length="112" mass="11062" precursor="true">MLVLRPISLSAHGAIELLAGVLALVAPFALGFTPAGAVVSVVVGVLAIGLALDATQPQRVSAHQSFDYGLAFGAIVVALPLALAGSGTAAIFLAGLGLAQLALNAGTRYSAR</sequence>
<dbReference type="OrthoDB" id="10019187at2"/>
<dbReference type="AlphaFoldDB" id="D3FCY6"/>
<organism evidence="2 3">
    <name type="scientific">Conexibacter woesei (strain DSM 14684 / CCUG 47730 / CIP 108061 / JCM 11494 / NBRC 100937 / ID131577)</name>
    <dbReference type="NCBI Taxonomy" id="469383"/>
    <lineage>
        <taxon>Bacteria</taxon>
        <taxon>Bacillati</taxon>
        <taxon>Actinomycetota</taxon>
        <taxon>Thermoleophilia</taxon>
        <taxon>Solirubrobacterales</taxon>
        <taxon>Conexibacteraceae</taxon>
        <taxon>Conexibacter</taxon>
    </lineage>
</organism>
<feature type="transmembrane region" description="Helical" evidence="1">
    <location>
        <begin position="7"/>
        <end position="29"/>
    </location>
</feature>
<dbReference type="Proteomes" id="UP000008229">
    <property type="component" value="Chromosome"/>
</dbReference>
<feature type="transmembrane region" description="Helical" evidence="1">
    <location>
        <begin position="35"/>
        <end position="54"/>
    </location>
</feature>
<name>D3FCY6_CONWI</name>
<dbReference type="EMBL" id="CP001854">
    <property type="protein sequence ID" value="ADB51498.1"/>
    <property type="molecule type" value="Genomic_DNA"/>
</dbReference>
<keyword evidence="1" id="KW-0812">Transmembrane</keyword>
<dbReference type="RefSeq" id="WP_012934549.1">
    <property type="nucleotide sequence ID" value="NC_013739.1"/>
</dbReference>
<evidence type="ECO:0000313" key="3">
    <source>
        <dbReference type="Proteomes" id="UP000008229"/>
    </source>
</evidence>